<dbReference type="STRING" id="32507.ENSNBRP00000003100"/>
<accession>A0A3Q4G3Z3</accession>
<name>A0A3Q4G3Z3_NEOBR</name>
<organism evidence="2 3">
    <name type="scientific">Neolamprologus brichardi</name>
    <name type="common">Fairy cichlid</name>
    <name type="synonym">Lamprologus brichardi</name>
    <dbReference type="NCBI Taxonomy" id="32507"/>
    <lineage>
        <taxon>Eukaryota</taxon>
        <taxon>Metazoa</taxon>
        <taxon>Chordata</taxon>
        <taxon>Craniata</taxon>
        <taxon>Vertebrata</taxon>
        <taxon>Euteleostomi</taxon>
        <taxon>Actinopterygii</taxon>
        <taxon>Neopterygii</taxon>
        <taxon>Teleostei</taxon>
        <taxon>Neoteleostei</taxon>
        <taxon>Acanthomorphata</taxon>
        <taxon>Ovalentaria</taxon>
        <taxon>Cichlomorphae</taxon>
        <taxon>Cichliformes</taxon>
        <taxon>Cichlidae</taxon>
        <taxon>African cichlids</taxon>
        <taxon>Pseudocrenilabrinae</taxon>
        <taxon>Lamprologini</taxon>
        <taxon>Neolamprologus</taxon>
    </lineage>
</organism>
<reference evidence="2" key="1">
    <citation type="submission" date="2025-08" db="UniProtKB">
        <authorList>
            <consortium name="Ensembl"/>
        </authorList>
    </citation>
    <scope>IDENTIFICATION</scope>
</reference>
<dbReference type="SUPFAM" id="SSF57756">
    <property type="entry name" value="Retrovirus zinc finger-like domains"/>
    <property type="match status" value="1"/>
</dbReference>
<dbReference type="SMART" id="SM00343">
    <property type="entry name" value="ZnF_C2HC"/>
    <property type="match status" value="2"/>
</dbReference>
<reference evidence="2" key="2">
    <citation type="submission" date="2025-09" db="UniProtKB">
        <authorList>
            <consortium name="Ensembl"/>
        </authorList>
    </citation>
    <scope>IDENTIFICATION</scope>
</reference>
<dbReference type="Proteomes" id="UP000261580">
    <property type="component" value="Unassembled WGS sequence"/>
</dbReference>
<keyword evidence="3" id="KW-1185">Reference proteome</keyword>
<proteinExistence type="predicted"/>
<dbReference type="AlphaFoldDB" id="A0A3Q4G3Z3"/>
<dbReference type="InterPro" id="IPR036875">
    <property type="entry name" value="Znf_CCHC_sf"/>
</dbReference>
<sequence>KVSNCFFCFRSGHLIANCEAYKQKQLVSRARSVPASKADTGVVSRAKTKLCFFCHKPGHLVANCLKAHSKQKGN</sequence>
<dbReference type="Gene3D" id="4.10.60.10">
    <property type="entry name" value="Zinc finger, CCHC-type"/>
    <property type="match status" value="1"/>
</dbReference>
<dbReference type="Bgee" id="ENSNBRG00000002490">
    <property type="expression patterns" value="Expressed in blood and 4 other cell types or tissues"/>
</dbReference>
<evidence type="ECO:0000313" key="3">
    <source>
        <dbReference type="Proteomes" id="UP000261580"/>
    </source>
</evidence>
<feature type="domain" description="CCHC-type" evidence="1">
    <location>
        <begin position="4"/>
        <end position="20"/>
    </location>
</feature>
<evidence type="ECO:0000313" key="2">
    <source>
        <dbReference type="Ensembl" id="ENSNBRP00000003100.1"/>
    </source>
</evidence>
<dbReference type="InterPro" id="IPR001878">
    <property type="entry name" value="Znf_CCHC"/>
</dbReference>
<dbReference type="GO" id="GO:0003676">
    <property type="term" value="F:nucleic acid binding"/>
    <property type="evidence" value="ECO:0007669"/>
    <property type="project" value="InterPro"/>
</dbReference>
<evidence type="ECO:0000259" key="1">
    <source>
        <dbReference type="SMART" id="SM00343"/>
    </source>
</evidence>
<dbReference type="GO" id="GO:0008270">
    <property type="term" value="F:zinc ion binding"/>
    <property type="evidence" value="ECO:0007669"/>
    <property type="project" value="InterPro"/>
</dbReference>
<feature type="domain" description="CCHC-type" evidence="1">
    <location>
        <begin position="50"/>
        <end position="66"/>
    </location>
</feature>
<dbReference type="Ensembl" id="ENSNBRT00000003211.1">
    <property type="protein sequence ID" value="ENSNBRP00000003100.1"/>
    <property type="gene ID" value="ENSNBRG00000002490.1"/>
</dbReference>
<protein>
    <recommendedName>
        <fullName evidence="1">CCHC-type domain-containing protein</fullName>
    </recommendedName>
</protein>